<dbReference type="GO" id="GO:0009279">
    <property type="term" value="C:cell outer membrane"/>
    <property type="evidence" value="ECO:0007669"/>
    <property type="project" value="UniProtKB-SubCell"/>
</dbReference>
<evidence type="ECO:0000256" key="2">
    <source>
        <dbReference type="ARBA" id="ARBA00005722"/>
    </source>
</evidence>
<dbReference type="PANTHER" id="PTHR38776:SF1">
    <property type="entry name" value="MLTA-INTERACTING PROTEIN-RELATED"/>
    <property type="match status" value="1"/>
</dbReference>
<keyword evidence="5" id="KW-0998">Cell outer membrane</keyword>
<reference evidence="6 7" key="1">
    <citation type="submission" date="2017-09" db="EMBL/GenBank/DDBJ databases">
        <title>Sphingomonas ginsenosidimutans KACC 14949, whole genome shotgun sequence.</title>
        <authorList>
            <person name="Feng G."/>
            <person name="Zhu H."/>
        </authorList>
    </citation>
    <scope>NUCLEOTIDE SEQUENCE [LARGE SCALE GENOMIC DNA]</scope>
    <source>
        <strain evidence="6 7">KACC 14949</strain>
    </source>
</reference>
<gene>
    <name evidence="6" type="ORF">COA17_08740</name>
</gene>
<keyword evidence="3" id="KW-0732">Signal</keyword>
<dbReference type="PANTHER" id="PTHR38776">
    <property type="entry name" value="MLTA-INTERACTING PROTEIN-RELATED"/>
    <property type="match status" value="1"/>
</dbReference>
<evidence type="ECO:0000313" key="7">
    <source>
        <dbReference type="Proteomes" id="UP000218784"/>
    </source>
</evidence>
<keyword evidence="7" id="KW-1185">Reference proteome</keyword>
<evidence type="ECO:0000256" key="3">
    <source>
        <dbReference type="ARBA" id="ARBA00022729"/>
    </source>
</evidence>
<dbReference type="Proteomes" id="UP000218784">
    <property type="component" value="Unassembled WGS sequence"/>
</dbReference>
<sequence length="257" mass="26806">MPDPAMGGDTVTVAIAGAYLPDYEGSDDYRLVPGPAAIGSVGGHAFTILGNRASIDLIPNQPGPTWDVQLGPVGVINFNRNSVNSIDDPRIKALGKVGTAIELGGYAGIGKTGVLTSPYDKLSASISYRYDVNGVHKSGILTPSINYFTPLSLKAAVGLFAAAERVESKFGQTYFSVDAAAAARSGLPQYQARGGWKHWTVGLAGTYSLTGNLLKGVKLIAGGSYKRMLNDYGDSPLVSIAGSRSQWLGAVGIGYTF</sequence>
<evidence type="ECO:0000256" key="1">
    <source>
        <dbReference type="ARBA" id="ARBA00004442"/>
    </source>
</evidence>
<accession>A0A2A4HZ56</accession>
<name>A0A2A4HZ56_9SPHN</name>
<comment type="subcellular location">
    <subcellularLocation>
        <location evidence="1">Cell outer membrane</location>
    </subcellularLocation>
</comment>
<organism evidence="6 7">
    <name type="scientific">Sphingomonas ginsenosidimutans</name>
    <dbReference type="NCBI Taxonomy" id="862134"/>
    <lineage>
        <taxon>Bacteria</taxon>
        <taxon>Pseudomonadati</taxon>
        <taxon>Pseudomonadota</taxon>
        <taxon>Alphaproteobacteria</taxon>
        <taxon>Sphingomonadales</taxon>
        <taxon>Sphingomonadaceae</taxon>
        <taxon>Sphingomonas</taxon>
    </lineage>
</organism>
<comment type="caution">
    <text evidence="6">The sequence shown here is derived from an EMBL/GenBank/DDBJ whole genome shotgun (WGS) entry which is preliminary data.</text>
</comment>
<dbReference type="InterPro" id="IPR010583">
    <property type="entry name" value="MipA"/>
</dbReference>
<evidence type="ECO:0000256" key="5">
    <source>
        <dbReference type="ARBA" id="ARBA00023237"/>
    </source>
</evidence>
<dbReference type="EMBL" id="NWVD01000003">
    <property type="protein sequence ID" value="PCG09311.1"/>
    <property type="molecule type" value="Genomic_DNA"/>
</dbReference>
<protein>
    <submittedName>
        <fullName evidence="6">Structural protein MipA</fullName>
    </submittedName>
</protein>
<keyword evidence="4" id="KW-0472">Membrane</keyword>
<dbReference type="Pfam" id="PF06629">
    <property type="entry name" value="MipA"/>
    <property type="match status" value="1"/>
</dbReference>
<comment type="similarity">
    <text evidence="2">Belongs to the MipA/OmpV family.</text>
</comment>
<proteinExistence type="inferred from homology"/>
<evidence type="ECO:0000313" key="6">
    <source>
        <dbReference type="EMBL" id="PCG09311.1"/>
    </source>
</evidence>
<evidence type="ECO:0000256" key="4">
    <source>
        <dbReference type="ARBA" id="ARBA00023136"/>
    </source>
</evidence>
<dbReference type="AlphaFoldDB" id="A0A2A4HZ56"/>